<dbReference type="SUPFAM" id="SSF63817">
    <property type="entry name" value="Sortase"/>
    <property type="match status" value="1"/>
</dbReference>
<dbReference type="Proteomes" id="UP000613512">
    <property type="component" value="Unassembled WGS sequence"/>
</dbReference>
<dbReference type="EMBL" id="BMEY01000007">
    <property type="protein sequence ID" value="GGA74429.1"/>
    <property type="molecule type" value="Genomic_DNA"/>
</dbReference>
<proteinExistence type="predicted"/>
<gene>
    <name evidence="5" type="ORF">GCM10008025_17720</name>
</gene>
<feature type="active site" description="Acyl-thioester intermediate" evidence="2">
    <location>
        <position position="236"/>
    </location>
</feature>
<evidence type="ECO:0000256" key="4">
    <source>
        <dbReference type="PIRSR" id="PIRSR605754-1"/>
    </source>
</evidence>
<evidence type="ECO:0000256" key="3">
    <source>
        <dbReference type="PIRSR" id="PIRSR030150-2"/>
    </source>
</evidence>
<dbReference type="GO" id="GO:0016787">
    <property type="term" value="F:hydrolase activity"/>
    <property type="evidence" value="ECO:0007669"/>
    <property type="project" value="UniProtKB-KW"/>
</dbReference>
<comment type="caution">
    <text evidence="5">The sequence shown here is derived from an EMBL/GenBank/DDBJ whole genome shotgun (WGS) entry which is preliminary data.</text>
</comment>
<reference evidence="5" key="2">
    <citation type="submission" date="2020-09" db="EMBL/GenBank/DDBJ databases">
        <authorList>
            <person name="Sun Q."/>
            <person name="Zhou Y."/>
        </authorList>
    </citation>
    <scope>NUCLEOTIDE SEQUENCE</scope>
    <source>
        <strain evidence="5">CGMCC 1.12408</strain>
    </source>
</reference>
<dbReference type="RefSeq" id="WP_188384327.1">
    <property type="nucleotide sequence ID" value="NZ_BMEY01000007.1"/>
</dbReference>
<dbReference type="AlphaFoldDB" id="A0A916W7N6"/>
<dbReference type="Pfam" id="PF04203">
    <property type="entry name" value="Sortase"/>
    <property type="match status" value="1"/>
</dbReference>
<evidence type="ECO:0000313" key="5">
    <source>
        <dbReference type="EMBL" id="GGA74429.1"/>
    </source>
</evidence>
<dbReference type="Gene3D" id="2.40.260.10">
    <property type="entry name" value="Sortase"/>
    <property type="match status" value="1"/>
</dbReference>
<organism evidence="5 6">
    <name type="scientific">Ornithinibacillus halotolerans</name>
    <dbReference type="NCBI Taxonomy" id="1274357"/>
    <lineage>
        <taxon>Bacteria</taxon>
        <taxon>Bacillati</taxon>
        <taxon>Bacillota</taxon>
        <taxon>Bacilli</taxon>
        <taxon>Bacillales</taxon>
        <taxon>Bacillaceae</taxon>
        <taxon>Ornithinibacillus</taxon>
    </lineage>
</organism>
<evidence type="ECO:0000256" key="2">
    <source>
        <dbReference type="PIRSR" id="PIRSR030150-1"/>
    </source>
</evidence>
<dbReference type="CDD" id="cd05826">
    <property type="entry name" value="Sortase_B"/>
    <property type="match status" value="1"/>
</dbReference>
<dbReference type="InterPro" id="IPR005754">
    <property type="entry name" value="Sortase"/>
</dbReference>
<accession>A0A916W7N6</accession>
<protein>
    <submittedName>
        <fullName evidence="5">SrtB family sortase</fullName>
    </submittedName>
</protein>
<dbReference type="NCBIfam" id="TIGR03064">
    <property type="entry name" value="sortase_srtB"/>
    <property type="match status" value="1"/>
</dbReference>
<evidence type="ECO:0000256" key="1">
    <source>
        <dbReference type="ARBA" id="ARBA00022801"/>
    </source>
</evidence>
<dbReference type="InterPro" id="IPR023365">
    <property type="entry name" value="Sortase_dom-sf"/>
</dbReference>
<reference evidence="5" key="1">
    <citation type="journal article" date="2014" name="Int. J. Syst. Evol. Microbiol.">
        <title>Complete genome sequence of Corynebacterium casei LMG S-19264T (=DSM 44701T), isolated from a smear-ripened cheese.</title>
        <authorList>
            <consortium name="US DOE Joint Genome Institute (JGI-PGF)"/>
            <person name="Walter F."/>
            <person name="Albersmeier A."/>
            <person name="Kalinowski J."/>
            <person name="Ruckert C."/>
        </authorList>
    </citation>
    <scope>NUCLEOTIDE SEQUENCE</scope>
    <source>
        <strain evidence="5">CGMCC 1.12408</strain>
    </source>
</reference>
<feature type="site" description="Transition state stabilizer" evidence="3">
    <location>
        <position position="246"/>
    </location>
</feature>
<keyword evidence="6" id="KW-1185">Reference proteome</keyword>
<dbReference type="InterPro" id="IPR009835">
    <property type="entry name" value="SrtB"/>
</dbReference>
<feature type="active site" description="Proton donor/acceptor" evidence="4">
    <location>
        <position position="143"/>
    </location>
</feature>
<dbReference type="InterPro" id="IPR015986">
    <property type="entry name" value="SrtB_Firmicute"/>
</dbReference>
<name>A0A916W7N6_9BACI</name>
<evidence type="ECO:0000313" key="6">
    <source>
        <dbReference type="Proteomes" id="UP000613512"/>
    </source>
</evidence>
<sequence>MKFKRNGWKKVVTIGCLLVFLFAAYNLVEIAMEYYKNRKSLEDVQETFYASAAEKGSANLTDKASDLPIVQEEFKELLEQNEEVVGWIKIPGTEIDYPVLQADNNTDYLNKGFNKEYSIAGSIFMDYRNTIDSMKQNTVIYGHRMKDGSMFDDLIKYKDEDFFEEHKTFEIKTLYDTYEAEIFAVYITTTEFNYIETNFASDDEFAKYLTEIREQSMYQTDVEVDEDDQVLTLSTCDYLLDPNEGRMVVQAKLVKKN</sequence>
<keyword evidence="1" id="KW-0378">Hydrolase</keyword>
<dbReference type="PIRSF" id="PIRSF030150">
    <property type="entry name" value="UCP030150"/>
    <property type="match status" value="1"/>
</dbReference>